<dbReference type="InterPro" id="IPR036291">
    <property type="entry name" value="NAD(P)-bd_dom_sf"/>
</dbReference>
<protein>
    <submittedName>
        <fullName evidence="2">Saccharopine dehydrogenase family protein</fullName>
    </submittedName>
</protein>
<evidence type="ECO:0000313" key="2">
    <source>
        <dbReference type="EMBL" id="MFC4698686.1"/>
    </source>
</evidence>
<dbReference type="RefSeq" id="WP_382405309.1">
    <property type="nucleotide sequence ID" value="NZ_JBHSGU010000001.1"/>
</dbReference>
<evidence type="ECO:0000313" key="3">
    <source>
        <dbReference type="Proteomes" id="UP001595897"/>
    </source>
</evidence>
<feature type="domain" description="Saccharopine dehydrogenase NADP binding" evidence="1">
    <location>
        <begin position="9"/>
        <end position="134"/>
    </location>
</feature>
<reference evidence="3" key="1">
    <citation type="journal article" date="2019" name="Int. J. Syst. Evol. Microbiol.">
        <title>The Global Catalogue of Microorganisms (GCM) 10K type strain sequencing project: providing services to taxonomists for standard genome sequencing and annotation.</title>
        <authorList>
            <consortium name="The Broad Institute Genomics Platform"/>
            <consortium name="The Broad Institute Genome Sequencing Center for Infectious Disease"/>
            <person name="Wu L."/>
            <person name="Ma J."/>
        </authorList>
    </citation>
    <scope>NUCLEOTIDE SEQUENCE [LARGE SCALE GENOMIC DNA]</scope>
    <source>
        <strain evidence="3">KACC 12507</strain>
    </source>
</reference>
<gene>
    <name evidence="2" type="ORF">ACFO4O_00745</name>
</gene>
<keyword evidence="3" id="KW-1185">Reference proteome</keyword>
<dbReference type="Gene3D" id="3.40.50.720">
    <property type="entry name" value="NAD(P)-binding Rossmann-like Domain"/>
    <property type="match status" value="1"/>
</dbReference>
<dbReference type="Proteomes" id="UP001595897">
    <property type="component" value="Unassembled WGS sequence"/>
</dbReference>
<dbReference type="SUPFAM" id="SSF51735">
    <property type="entry name" value="NAD(P)-binding Rossmann-fold domains"/>
    <property type="match status" value="1"/>
</dbReference>
<name>A0ABV9LS97_9ALTE</name>
<dbReference type="InterPro" id="IPR051276">
    <property type="entry name" value="Saccharopine_DH-like_oxidrdct"/>
</dbReference>
<dbReference type="PANTHER" id="PTHR12286">
    <property type="entry name" value="SACCHAROPINE DEHYDROGENASE-LIKE OXIDOREDUCTASE"/>
    <property type="match status" value="1"/>
</dbReference>
<dbReference type="Pfam" id="PF03435">
    <property type="entry name" value="Sacchrp_dh_NADP"/>
    <property type="match status" value="1"/>
</dbReference>
<proteinExistence type="predicted"/>
<comment type="caution">
    <text evidence="2">The sequence shown here is derived from an EMBL/GenBank/DDBJ whole genome shotgun (WGS) entry which is preliminary data.</text>
</comment>
<dbReference type="InterPro" id="IPR005097">
    <property type="entry name" value="Sacchrp_dh_NADP-bd"/>
</dbReference>
<accession>A0ABV9LS97</accession>
<dbReference type="PANTHER" id="PTHR12286:SF5">
    <property type="entry name" value="SACCHAROPINE DEHYDROGENASE-LIKE OXIDOREDUCTASE"/>
    <property type="match status" value="1"/>
</dbReference>
<dbReference type="EMBL" id="JBHSGU010000001">
    <property type="protein sequence ID" value="MFC4698686.1"/>
    <property type="molecule type" value="Genomic_DNA"/>
</dbReference>
<organism evidence="2 3">
    <name type="scientific">Glaciecola siphonariae</name>
    <dbReference type="NCBI Taxonomy" id="521012"/>
    <lineage>
        <taxon>Bacteria</taxon>
        <taxon>Pseudomonadati</taxon>
        <taxon>Pseudomonadota</taxon>
        <taxon>Gammaproteobacteria</taxon>
        <taxon>Alteromonadales</taxon>
        <taxon>Alteromonadaceae</taxon>
        <taxon>Glaciecola</taxon>
    </lineage>
</organism>
<sequence length="407" mass="44327">MAQSKLDFILYGASSFVGQIMVEYLASYSAESFSWAIAGRDEQKLLSLKSQFKLNEIQHFVADATDAEALSAMCAQTKVVVTTVGPYALYGEPLVAACAQSGTDYCDLTGEPQWIKAMLDKYEAQAKASGARIVNCAGFDSIPSDLGVYLSQTLAIEKTGEPAKQIKMRVRKVKGTASGGTVASLLNVLKEAGANQDLKRQLLNPYLLCPQGHDFSKRQKVHKKAEYDEELELWTMPFVMAAINERIVHRSNALLNNRYGKDFMYDEAMSAKGAGTAWLTTLVLGAFVGAASIGPIRNLLSKYVLPKPGEGPSKQQQEEGMFDMRFYAALPKDPNVRTMQSAMQVVQVYGDKDPGYGSTAKMLSQLTLCLAKDAEGVKGGFWTPASALAAPLMKRLAEHAGVQVREM</sequence>
<evidence type="ECO:0000259" key="1">
    <source>
        <dbReference type="Pfam" id="PF03435"/>
    </source>
</evidence>